<dbReference type="EMBL" id="CP071444">
    <property type="protein sequence ID" value="QSX08912.1"/>
    <property type="molecule type" value="Genomic_DNA"/>
</dbReference>
<dbReference type="GO" id="GO:0006753">
    <property type="term" value="P:nucleoside phosphate metabolic process"/>
    <property type="evidence" value="ECO:0007669"/>
    <property type="project" value="TreeGrafter"/>
</dbReference>
<comment type="similarity">
    <text evidence="3">Belongs to the Nudix hydrolase family.</text>
</comment>
<dbReference type="PANTHER" id="PTHR11839">
    <property type="entry name" value="UDP/ADP-SUGAR PYROPHOSPHATASE"/>
    <property type="match status" value="1"/>
</dbReference>
<organism evidence="5 6">
    <name type="scientific">Alkalibacter rhizosphaerae</name>
    <dbReference type="NCBI Taxonomy" id="2815577"/>
    <lineage>
        <taxon>Bacteria</taxon>
        <taxon>Bacillati</taxon>
        <taxon>Bacillota</taxon>
        <taxon>Clostridia</taxon>
        <taxon>Eubacteriales</taxon>
        <taxon>Eubacteriaceae</taxon>
        <taxon>Alkalibacter</taxon>
    </lineage>
</organism>
<evidence type="ECO:0000256" key="3">
    <source>
        <dbReference type="RuleBase" id="RU003476"/>
    </source>
</evidence>
<feature type="domain" description="Nudix hydrolase" evidence="4">
    <location>
        <begin position="38"/>
        <end position="166"/>
    </location>
</feature>
<keyword evidence="2 3" id="KW-0378">Hydrolase</keyword>
<sequence>MFREETISSEIKYKGIIVDLHIKDVRLPNGKMAKREIVTHPGASAVLALDEGELILIRQFRKPVETELLEIPAGKLDPGEDPKDCAFRELEEETGYRALSMEKVGLIHTSPGFSNEVIHLYFTDDLIEGTLNRDEDEFMGVERIPLKELSSYLVEGKITDAKTLAALSFCQDRLSGSKKGGDQE</sequence>
<reference evidence="5" key="1">
    <citation type="submission" date="2021-03" db="EMBL/GenBank/DDBJ databases">
        <title>Alkalibacter marinus sp. nov., isolated from tidal flat sediment.</title>
        <authorList>
            <person name="Namirimu T."/>
            <person name="Yang J.-A."/>
            <person name="Yang S.-H."/>
            <person name="Kim Y.-J."/>
            <person name="Kwon K.K."/>
        </authorList>
    </citation>
    <scope>NUCLEOTIDE SEQUENCE</scope>
    <source>
        <strain evidence="5">ES005</strain>
    </source>
</reference>
<dbReference type="PROSITE" id="PS51462">
    <property type="entry name" value="NUDIX"/>
    <property type="match status" value="1"/>
</dbReference>
<evidence type="ECO:0000256" key="2">
    <source>
        <dbReference type="ARBA" id="ARBA00022801"/>
    </source>
</evidence>
<name>A0A974XFI6_9FIRM</name>
<dbReference type="GO" id="GO:0005829">
    <property type="term" value="C:cytosol"/>
    <property type="evidence" value="ECO:0007669"/>
    <property type="project" value="TreeGrafter"/>
</dbReference>
<dbReference type="PANTHER" id="PTHR11839:SF18">
    <property type="entry name" value="NUDIX HYDROLASE DOMAIN-CONTAINING PROTEIN"/>
    <property type="match status" value="1"/>
</dbReference>
<dbReference type="RefSeq" id="WP_207300253.1">
    <property type="nucleotide sequence ID" value="NZ_CP071444.1"/>
</dbReference>
<dbReference type="SUPFAM" id="SSF55811">
    <property type="entry name" value="Nudix"/>
    <property type="match status" value="1"/>
</dbReference>
<dbReference type="InterPro" id="IPR015797">
    <property type="entry name" value="NUDIX_hydrolase-like_dom_sf"/>
</dbReference>
<evidence type="ECO:0000259" key="4">
    <source>
        <dbReference type="PROSITE" id="PS51462"/>
    </source>
</evidence>
<comment type="cofactor">
    <cofactor evidence="1">
        <name>Mg(2+)</name>
        <dbReference type="ChEBI" id="CHEBI:18420"/>
    </cofactor>
</comment>
<protein>
    <submittedName>
        <fullName evidence="5">NUDIX hydrolase</fullName>
    </submittedName>
</protein>
<evidence type="ECO:0000256" key="1">
    <source>
        <dbReference type="ARBA" id="ARBA00001946"/>
    </source>
</evidence>
<dbReference type="InterPro" id="IPR020084">
    <property type="entry name" value="NUDIX_hydrolase_CS"/>
</dbReference>
<dbReference type="PROSITE" id="PS00893">
    <property type="entry name" value="NUDIX_BOX"/>
    <property type="match status" value="1"/>
</dbReference>
<dbReference type="GO" id="GO:0019693">
    <property type="term" value="P:ribose phosphate metabolic process"/>
    <property type="evidence" value="ECO:0007669"/>
    <property type="project" value="TreeGrafter"/>
</dbReference>
<dbReference type="Proteomes" id="UP000663499">
    <property type="component" value="Chromosome"/>
</dbReference>
<keyword evidence="6" id="KW-1185">Reference proteome</keyword>
<dbReference type="Gene3D" id="3.90.79.10">
    <property type="entry name" value="Nucleoside Triphosphate Pyrophosphohydrolase"/>
    <property type="match status" value="1"/>
</dbReference>
<dbReference type="Pfam" id="PF00293">
    <property type="entry name" value="NUDIX"/>
    <property type="match status" value="1"/>
</dbReference>
<dbReference type="InterPro" id="IPR000086">
    <property type="entry name" value="NUDIX_hydrolase_dom"/>
</dbReference>
<dbReference type="GO" id="GO:0016462">
    <property type="term" value="F:pyrophosphatase activity"/>
    <property type="evidence" value="ECO:0007669"/>
    <property type="project" value="UniProtKB-ARBA"/>
</dbReference>
<evidence type="ECO:0000313" key="5">
    <source>
        <dbReference type="EMBL" id="QSX08912.1"/>
    </source>
</evidence>
<dbReference type="KEGG" id="alka:J0B03_02200"/>
<proteinExistence type="inferred from homology"/>
<dbReference type="InterPro" id="IPR020476">
    <property type="entry name" value="Nudix_hydrolase"/>
</dbReference>
<gene>
    <name evidence="5" type="ORF">J0B03_02200</name>
</gene>
<accession>A0A974XFI6</accession>
<dbReference type="AlphaFoldDB" id="A0A974XFI6"/>
<evidence type="ECO:0000313" key="6">
    <source>
        <dbReference type="Proteomes" id="UP000663499"/>
    </source>
</evidence>
<dbReference type="PRINTS" id="PR00502">
    <property type="entry name" value="NUDIXFAMILY"/>
</dbReference>
<dbReference type="FunFam" id="3.90.79.10:FF:000024">
    <property type="entry name" value="ADP-ribose pyrophosphatase"/>
    <property type="match status" value="1"/>
</dbReference>